<dbReference type="Proteomes" id="UP000191612">
    <property type="component" value="Unassembled WGS sequence"/>
</dbReference>
<dbReference type="STRING" id="60172.A0A1V6QW73"/>
<dbReference type="Gene3D" id="2.130.10.10">
    <property type="entry name" value="YVTN repeat-like/Quinoprotein amine dehydrogenase"/>
    <property type="match status" value="1"/>
</dbReference>
<dbReference type="InterPro" id="IPR019405">
    <property type="entry name" value="Lactonase_7-beta_prop"/>
</dbReference>
<protein>
    <recommendedName>
        <fullName evidence="5">Carboxy-cis,cis-muconate cyclase</fullName>
    </recommendedName>
</protein>
<dbReference type="GO" id="GO:0017057">
    <property type="term" value="F:6-phosphogluconolactonase activity"/>
    <property type="evidence" value="ECO:0007669"/>
    <property type="project" value="TreeGrafter"/>
</dbReference>
<dbReference type="PANTHER" id="PTHR30344:SF4">
    <property type="entry name" value="CYCLASE, PUTATIVE (AFU_ORTHOLOGUE AFUA_6G11580)-RELATED"/>
    <property type="match status" value="1"/>
</dbReference>
<keyword evidence="4" id="KW-1185">Reference proteome</keyword>
<comment type="caution">
    <text evidence="3">The sequence shown here is derived from an EMBL/GenBank/DDBJ whole genome shotgun (WGS) entry which is preliminary data.</text>
</comment>
<dbReference type="AlphaFoldDB" id="A0A1V6QW73"/>
<keyword evidence="2" id="KW-0732">Signal</keyword>
<evidence type="ECO:0000313" key="4">
    <source>
        <dbReference type="Proteomes" id="UP000191612"/>
    </source>
</evidence>
<proteinExistence type="inferred from homology"/>
<dbReference type="Pfam" id="PF10282">
    <property type="entry name" value="Lactonase"/>
    <property type="match status" value="1"/>
</dbReference>
<sequence>MSFLIALLCYSSPVTATLHHLFVGAFSNPYLYAVEFDDQSLTLALLNNITTQDSHFWITLDHQKRNLYTTSVNSWSSYAIETSDSLRHQKTLPLEGSCAGSQAIFLQSLPRSPYTVYGVTFGGKKSCGNVISVDHQGSLSRTTQSFDYQAGSGVHGLAIGSNNDFLYSADDSGNSLWTHSINSDTGKVEFLDRIAAPTRGSDPRHITVHPKGKFAYVIFEGTNKLALYIIDPKTKTLAYTRSFPLIPPGYPNSEYWSDEIQLSYSHSYIWATSRSHRSSRSGYISAFSISETGGILSQLFLTPTTTSGGMANAVAPSTSSDEFVALTDSEKGFIQIWRFTGCWTEVVATLDLRDGGCCANAVWYD</sequence>
<comment type="similarity">
    <text evidence="1">Belongs to the cycloisomerase 2 family.</text>
</comment>
<organism evidence="3 4">
    <name type="scientific">Penicillium solitum</name>
    <dbReference type="NCBI Taxonomy" id="60172"/>
    <lineage>
        <taxon>Eukaryota</taxon>
        <taxon>Fungi</taxon>
        <taxon>Dikarya</taxon>
        <taxon>Ascomycota</taxon>
        <taxon>Pezizomycotina</taxon>
        <taxon>Eurotiomycetes</taxon>
        <taxon>Eurotiomycetidae</taxon>
        <taxon>Eurotiales</taxon>
        <taxon>Aspergillaceae</taxon>
        <taxon>Penicillium</taxon>
    </lineage>
</organism>
<evidence type="ECO:0000256" key="1">
    <source>
        <dbReference type="ARBA" id="ARBA00005564"/>
    </source>
</evidence>
<accession>A0A1V6QW73</accession>
<evidence type="ECO:0008006" key="5">
    <source>
        <dbReference type="Google" id="ProtNLM"/>
    </source>
</evidence>
<name>A0A1V6QW73_9EURO</name>
<gene>
    <name evidence="3" type="ORF">PENSOL_c032G06162</name>
</gene>
<dbReference type="PANTHER" id="PTHR30344">
    <property type="entry name" value="6-PHOSPHOGLUCONOLACTONASE-RELATED"/>
    <property type="match status" value="1"/>
</dbReference>
<evidence type="ECO:0000313" key="3">
    <source>
        <dbReference type="EMBL" id="OQD93464.1"/>
    </source>
</evidence>
<feature type="chain" id="PRO_5013116633" description="Carboxy-cis,cis-muconate cyclase" evidence="2">
    <location>
        <begin position="17"/>
        <end position="365"/>
    </location>
</feature>
<dbReference type="InterPro" id="IPR050282">
    <property type="entry name" value="Cycloisomerase_2"/>
</dbReference>
<dbReference type="SUPFAM" id="SSF75011">
    <property type="entry name" value="3-carboxy-cis,cis-mucoante lactonizing enzyme"/>
    <property type="match status" value="1"/>
</dbReference>
<dbReference type="EMBL" id="MDYO01000032">
    <property type="protein sequence ID" value="OQD93464.1"/>
    <property type="molecule type" value="Genomic_DNA"/>
</dbReference>
<dbReference type="InterPro" id="IPR015943">
    <property type="entry name" value="WD40/YVTN_repeat-like_dom_sf"/>
</dbReference>
<evidence type="ECO:0000256" key="2">
    <source>
        <dbReference type="SAM" id="SignalP"/>
    </source>
</evidence>
<reference evidence="4" key="1">
    <citation type="journal article" date="2017" name="Nat. Microbiol.">
        <title>Global analysis of biosynthetic gene clusters reveals vast potential of secondary metabolite production in Penicillium species.</title>
        <authorList>
            <person name="Nielsen J.C."/>
            <person name="Grijseels S."/>
            <person name="Prigent S."/>
            <person name="Ji B."/>
            <person name="Dainat J."/>
            <person name="Nielsen K.F."/>
            <person name="Frisvad J.C."/>
            <person name="Workman M."/>
            <person name="Nielsen J."/>
        </authorList>
    </citation>
    <scope>NUCLEOTIDE SEQUENCE [LARGE SCALE GENOMIC DNA]</scope>
    <source>
        <strain evidence="4">IBT 29525</strain>
    </source>
</reference>
<feature type="signal peptide" evidence="2">
    <location>
        <begin position="1"/>
        <end position="16"/>
    </location>
</feature>